<dbReference type="OrthoDB" id="9889551at2"/>
<gene>
    <name evidence="1" type="ORF">SAMN04490195_0690</name>
</gene>
<protein>
    <submittedName>
        <fullName evidence="1">Uncharacterized protein</fullName>
    </submittedName>
</protein>
<reference evidence="2" key="1">
    <citation type="submission" date="2016-10" db="EMBL/GenBank/DDBJ databases">
        <authorList>
            <person name="Varghese N."/>
            <person name="Submissions S."/>
        </authorList>
    </citation>
    <scope>NUCLEOTIDE SEQUENCE [LARGE SCALE GENOMIC DNA]</scope>
    <source>
        <strain evidence="2">BS3775</strain>
    </source>
</reference>
<organism evidence="1 2">
    <name type="scientific">Pseudomonas moorei</name>
    <dbReference type="NCBI Taxonomy" id="395599"/>
    <lineage>
        <taxon>Bacteria</taxon>
        <taxon>Pseudomonadati</taxon>
        <taxon>Pseudomonadota</taxon>
        <taxon>Gammaproteobacteria</taxon>
        <taxon>Pseudomonadales</taxon>
        <taxon>Pseudomonadaceae</taxon>
        <taxon>Pseudomonas</taxon>
    </lineage>
</organism>
<proteinExistence type="predicted"/>
<evidence type="ECO:0000313" key="2">
    <source>
        <dbReference type="Proteomes" id="UP000199570"/>
    </source>
</evidence>
<dbReference type="Proteomes" id="UP000199570">
    <property type="component" value="Unassembled WGS sequence"/>
</dbReference>
<evidence type="ECO:0000313" key="1">
    <source>
        <dbReference type="EMBL" id="SDQ15574.1"/>
    </source>
</evidence>
<dbReference type="RefSeq" id="WP_090317215.1">
    <property type="nucleotide sequence ID" value="NZ_FNKJ01000002.1"/>
</dbReference>
<sequence>MFNLDAEKRSFTTIDVAHPLYEKPKVAQGFIRLEVTRGDGAPVSIETNWISFAMGQTSFAFEAYFGEDTGHLVETVGLMTIIKMAKGSYEIRDPFGNKPWKVAALFGKGRPDENLQGDNFGQGKFVVSEVLDGPARKYIKGVFEFTFLDRNKELVRVEAKEFFAESNNG</sequence>
<dbReference type="EMBL" id="FNKJ01000002">
    <property type="protein sequence ID" value="SDQ15574.1"/>
    <property type="molecule type" value="Genomic_DNA"/>
</dbReference>
<accession>A0A1H0YK74</accession>
<dbReference type="AlphaFoldDB" id="A0A1H0YK74"/>
<keyword evidence="2" id="KW-1185">Reference proteome</keyword>
<name>A0A1H0YK74_9PSED</name>